<gene>
    <name evidence="1" type="ORF">B296_00059088</name>
</gene>
<evidence type="ECO:0000313" key="2">
    <source>
        <dbReference type="Proteomes" id="UP000287651"/>
    </source>
</evidence>
<evidence type="ECO:0000313" key="1">
    <source>
        <dbReference type="EMBL" id="RRT39498.1"/>
    </source>
</evidence>
<sequence length="121" mass="13609">MHAPSAGEIRDPRRCMVFLLALSRVPHPSALLWLLHTPLALIARHLWDCSSLISKRHLPSKVINDDRHSSRIVPVSLEKGRGIATWRRWASRSTIGLGLELGTAEAQLAYDQVRSGWDENN</sequence>
<dbReference type="Proteomes" id="UP000287651">
    <property type="component" value="Unassembled WGS sequence"/>
</dbReference>
<dbReference type="EMBL" id="AMZH03020125">
    <property type="protein sequence ID" value="RRT39498.1"/>
    <property type="molecule type" value="Genomic_DNA"/>
</dbReference>
<comment type="caution">
    <text evidence="1">The sequence shown here is derived from an EMBL/GenBank/DDBJ whole genome shotgun (WGS) entry which is preliminary data.</text>
</comment>
<proteinExistence type="predicted"/>
<protein>
    <submittedName>
        <fullName evidence="1">Uncharacterized protein</fullName>
    </submittedName>
</protein>
<reference evidence="1 2" key="1">
    <citation type="journal article" date="2014" name="Agronomy (Basel)">
        <title>A Draft Genome Sequence for Ensete ventricosum, the Drought-Tolerant Tree Against Hunger.</title>
        <authorList>
            <person name="Harrison J."/>
            <person name="Moore K.A."/>
            <person name="Paszkiewicz K."/>
            <person name="Jones T."/>
            <person name="Grant M."/>
            <person name="Ambacheew D."/>
            <person name="Muzemil S."/>
            <person name="Studholme D.J."/>
        </authorList>
    </citation>
    <scope>NUCLEOTIDE SEQUENCE [LARGE SCALE GENOMIC DNA]</scope>
</reference>
<name>A0A426XJ12_ENSVE</name>
<accession>A0A426XJ12</accession>
<organism evidence="1 2">
    <name type="scientific">Ensete ventricosum</name>
    <name type="common">Abyssinian banana</name>
    <name type="synonym">Musa ensete</name>
    <dbReference type="NCBI Taxonomy" id="4639"/>
    <lineage>
        <taxon>Eukaryota</taxon>
        <taxon>Viridiplantae</taxon>
        <taxon>Streptophyta</taxon>
        <taxon>Embryophyta</taxon>
        <taxon>Tracheophyta</taxon>
        <taxon>Spermatophyta</taxon>
        <taxon>Magnoliopsida</taxon>
        <taxon>Liliopsida</taxon>
        <taxon>Zingiberales</taxon>
        <taxon>Musaceae</taxon>
        <taxon>Ensete</taxon>
    </lineage>
</organism>
<dbReference type="AlphaFoldDB" id="A0A426XJ12"/>